<dbReference type="Proteomes" id="UP000556436">
    <property type="component" value="Unassembled WGS sequence"/>
</dbReference>
<evidence type="ECO:0000313" key="4">
    <source>
        <dbReference type="Proteomes" id="UP000556436"/>
    </source>
</evidence>
<comment type="caution">
    <text evidence="3">The sequence shown here is derived from an EMBL/GenBank/DDBJ whole genome shotgun (WGS) entry which is preliminary data.</text>
</comment>
<protein>
    <recommendedName>
        <fullName evidence="2">Pvc16 N-terminal domain-containing protein</fullName>
    </recommendedName>
</protein>
<evidence type="ECO:0000313" key="3">
    <source>
        <dbReference type="EMBL" id="MBB4885537.1"/>
    </source>
</evidence>
<dbReference type="Pfam" id="PF14065">
    <property type="entry name" value="Pvc16_N"/>
    <property type="match status" value="1"/>
</dbReference>
<feature type="domain" description="Pvc16 N-terminal" evidence="2">
    <location>
        <begin position="9"/>
        <end position="190"/>
    </location>
</feature>
<sequence>MGSHDVIADVSDILLRVLTEAVREPGSEPTVRLVDLIGRQPGSPGGLGLELFLYEVAEDPSARNRPDRHTLVEDPVTGAVRQERRRAAMALLLRYLLVPTGGTPDAQQRMLGRAVRALYDDAVLQGPSLVPAAESNSVAAAGESLKLRLAPLSLDERAKVWWAIAQPYRLSLNYEVRVVNLDSRDVSDRSAVTEAEVGVGQGPPPVGGRP</sequence>
<evidence type="ECO:0000256" key="1">
    <source>
        <dbReference type="SAM" id="MobiDB-lite"/>
    </source>
</evidence>
<dbReference type="EMBL" id="JACHJG010000002">
    <property type="protein sequence ID" value="MBB4885537.1"/>
    <property type="molecule type" value="Genomic_DNA"/>
</dbReference>
<organism evidence="3 4">
    <name type="scientific">Streptomyces netropsis</name>
    <name type="common">Streptoverticillium netropsis</name>
    <dbReference type="NCBI Taxonomy" id="55404"/>
    <lineage>
        <taxon>Bacteria</taxon>
        <taxon>Bacillati</taxon>
        <taxon>Actinomycetota</taxon>
        <taxon>Actinomycetes</taxon>
        <taxon>Kitasatosporales</taxon>
        <taxon>Streptomycetaceae</taxon>
        <taxon>Streptomyces</taxon>
    </lineage>
</organism>
<feature type="region of interest" description="Disordered" evidence="1">
    <location>
        <begin position="190"/>
        <end position="210"/>
    </location>
</feature>
<gene>
    <name evidence="3" type="ORF">FHS38_001565</name>
</gene>
<dbReference type="AlphaFoldDB" id="A0A7W7L8J4"/>
<evidence type="ECO:0000259" key="2">
    <source>
        <dbReference type="Pfam" id="PF14065"/>
    </source>
</evidence>
<keyword evidence="4" id="KW-1185">Reference proteome</keyword>
<dbReference type="RefSeq" id="WP_184732120.1">
    <property type="nucleotide sequence ID" value="NZ_BMRW01000011.1"/>
</dbReference>
<reference evidence="3 4" key="1">
    <citation type="submission" date="2020-08" db="EMBL/GenBank/DDBJ databases">
        <title>Genomic Encyclopedia of Type Strains, Phase III (KMG-III): the genomes of soil and plant-associated and newly described type strains.</title>
        <authorList>
            <person name="Whitman W."/>
        </authorList>
    </citation>
    <scope>NUCLEOTIDE SEQUENCE [LARGE SCALE GENOMIC DNA]</scope>
    <source>
        <strain evidence="3 4">CECT 3265</strain>
    </source>
</reference>
<dbReference type="InterPro" id="IPR025351">
    <property type="entry name" value="Pvc16_N"/>
</dbReference>
<accession>A0A7W7L8J4</accession>
<proteinExistence type="predicted"/>
<name>A0A7W7L8J4_STRNE</name>